<dbReference type="Proteomes" id="UP001499933">
    <property type="component" value="Unassembled WGS sequence"/>
</dbReference>
<gene>
    <name evidence="1" type="ORF">GCM10009776_15400</name>
</gene>
<evidence type="ECO:0000313" key="1">
    <source>
        <dbReference type="EMBL" id="GAA1954379.1"/>
    </source>
</evidence>
<evidence type="ECO:0000313" key="2">
    <source>
        <dbReference type="Proteomes" id="UP001499933"/>
    </source>
</evidence>
<accession>A0ABN2QL08</accession>
<comment type="caution">
    <text evidence="1">The sequence shown here is derived from an EMBL/GenBank/DDBJ whole genome shotgun (WGS) entry which is preliminary data.</text>
</comment>
<dbReference type="EMBL" id="BAAAOG010000002">
    <property type="protein sequence ID" value="GAA1954379.1"/>
    <property type="molecule type" value="Genomic_DNA"/>
</dbReference>
<keyword evidence="2" id="KW-1185">Reference proteome</keyword>
<proteinExistence type="predicted"/>
<sequence>MVPRLHAVQAGRWAPYDRHMGKPEGTGSWWRRALDSWRARSIKAARMERGMDQAHAERDAYAQLQKMRQNYPPFGGP</sequence>
<reference evidence="1 2" key="1">
    <citation type="journal article" date="2019" name="Int. J. Syst. Evol. Microbiol.">
        <title>The Global Catalogue of Microorganisms (GCM) 10K type strain sequencing project: providing services to taxonomists for standard genome sequencing and annotation.</title>
        <authorList>
            <consortium name="The Broad Institute Genomics Platform"/>
            <consortium name="The Broad Institute Genome Sequencing Center for Infectious Disease"/>
            <person name="Wu L."/>
            <person name="Ma J."/>
        </authorList>
    </citation>
    <scope>NUCLEOTIDE SEQUENCE [LARGE SCALE GENOMIC DNA]</scope>
    <source>
        <strain evidence="1 2">JCM 14901</strain>
    </source>
</reference>
<protein>
    <submittedName>
        <fullName evidence="1">Uncharacterized protein</fullName>
    </submittedName>
</protein>
<organism evidence="1 2">
    <name type="scientific">Microbacterium deminutum</name>
    <dbReference type="NCBI Taxonomy" id="344164"/>
    <lineage>
        <taxon>Bacteria</taxon>
        <taxon>Bacillati</taxon>
        <taxon>Actinomycetota</taxon>
        <taxon>Actinomycetes</taxon>
        <taxon>Micrococcales</taxon>
        <taxon>Microbacteriaceae</taxon>
        <taxon>Microbacterium</taxon>
    </lineage>
</organism>
<name>A0ABN2QL08_9MICO</name>